<dbReference type="EMBL" id="KK207904">
    <property type="protein sequence ID" value="EZF49387.1"/>
    <property type="molecule type" value="Genomic_DNA"/>
</dbReference>
<dbReference type="InterPro" id="IPR008979">
    <property type="entry name" value="Galactose-bd-like_sf"/>
</dbReference>
<dbReference type="GO" id="GO:0010257">
    <property type="term" value="P:NADH dehydrogenase complex assembly"/>
    <property type="evidence" value="ECO:0007669"/>
    <property type="project" value="TreeGrafter"/>
</dbReference>
<dbReference type="InterPro" id="IPR013857">
    <property type="entry name" value="NADH-UbQ_OxRdtase-assoc_prot30"/>
</dbReference>
<gene>
    <name evidence="7" type="ORF">H103_07084</name>
</gene>
<evidence type="ECO:0000256" key="1">
    <source>
        <dbReference type="ARBA" id="ARBA00004173"/>
    </source>
</evidence>
<organism evidence="7">
    <name type="scientific">Trichophyton rubrum CBS 288.86</name>
    <dbReference type="NCBI Taxonomy" id="1215330"/>
    <lineage>
        <taxon>Eukaryota</taxon>
        <taxon>Fungi</taxon>
        <taxon>Dikarya</taxon>
        <taxon>Ascomycota</taxon>
        <taxon>Pezizomycotina</taxon>
        <taxon>Eurotiomycetes</taxon>
        <taxon>Eurotiomycetidae</taxon>
        <taxon>Onygenales</taxon>
        <taxon>Arthrodermataceae</taxon>
        <taxon>Trichophyton</taxon>
    </lineage>
</organism>
<feature type="region of interest" description="Disordered" evidence="5">
    <location>
        <begin position="177"/>
        <end position="242"/>
    </location>
</feature>
<dbReference type="InterPro" id="IPR039131">
    <property type="entry name" value="NDUFAF1"/>
</dbReference>
<feature type="compositionally biased region" description="Polar residues" evidence="5">
    <location>
        <begin position="233"/>
        <end position="242"/>
    </location>
</feature>
<evidence type="ECO:0000256" key="4">
    <source>
        <dbReference type="ARBA" id="ARBA00023186"/>
    </source>
</evidence>
<dbReference type="Proteomes" id="UP000023758">
    <property type="component" value="Unassembled WGS sequence"/>
</dbReference>
<feature type="compositionally biased region" description="Low complexity" evidence="5">
    <location>
        <begin position="334"/>
        <end position="345"/>
    </location>
</feature>
<dbReference type="SUPFAM" id="SSF49785">
    <property type="entry name" value="Galactose-binding domain-like"/>
    <property type="match status" value="1"/>
</dbReference>
<evidence type="ECO:0000256" key="3">
    <source>
        <dbReference type="ARBA" id="ARBA00023128"/>
    </source>
</evidence>
<dbReference type="HOGENOM" id="CLU_059028_0_0_1"/>
<reference evidence="7" key="1">
    <citation type="submission" date="2014-02" db="EMBL/GenBank/DDBJ databases">
        <title>The Genome Sequence of Trichophyton rubrum (morphotype fischeri) CBS 288.86.</title>
        <authorList>
            <consortium name="The Broad Institute Genomics Platform"/>
            <person name="Cuomo C.A."/>
            <person name="White T.C."/>
            <person name="Graser Y."/>
            <person name="Martinez-Rossi N."/>
            <person name="Heitman J."/>
            <person name="Young S.K."/>
            <person name="Zeng Q."/>
            <person name="Gargeya S."/>
            <person name="Abouelleil A."/>
            <person name="Alvarado L."/>
            <person name="Chapman S.B."/>
            <person name="Gainer-Dewar J."/>
            <person name="Goldberg J."/>
            <person name="Griggs A."/>
            <person name="Gujja S."/>
            <person name="Hansen M."/>
            <person name="Howarth C."/>
            <person name="Imamovic A."/>
            <person name="Larimer J."/>
            <person name="Martinez D."/>
            <person name="Murphy C."/>
            <person name="Pearson M.D."/>
            <person name="Persinoti G."/>
            <person name="Poon T."/>
            <person name="Priest M."/>
            <person name="Roberts A.D."/>
            <person name="Saif S."/>
            <person name="Shea T.D."/>
            <person name="Sykes S.N."/>
            <person name="Wortman J."/>
            <person name="Nusbaum C."/>
            <person name="Birren B."/>
        </authorList>
    </citation>
    <scope>NUCLEOTIDE SEQUENCE [LARGE SCALE GENOMIC DNA]</scope>
    <source>
        <strain evidence="7">CBS 288.86</strain>
    </source>
</reference>
<sequence length="390" mass="43313">MLATAVRMSKGGPGFFRKTADELSRATRIAWKLEGLDIAKDQYHLLDFSKEETVRGCKTMADRAVGGYSTANLDYVPADPETKTPAHARFHGSISTKLPKDWRVQRTGYAAFRNQDRGFWLMGRLYWDVDPYTYLALRVKSDGRRYTVNVQTDSIVESDIHQHRLFTRHHRLLNRAENHLTSSTITPEETLSEPASESDFPSTSTSSPPRIPAALADFAPAEDESNNNTTTTSASYITNPQPGSTGWETILIRWSDFVRTNLGTVVEPQTGLLQQRVKSIGIGLTDRVEGPYDLRIHRMWATNGLSGEELEEERRICGEDAVYTSAPARPSPRPAGSVAAGGPASKEAKVEAAAEQSESGHVDDDDHSSLVERESKGLDRFKDLKGFQKK</sequence>
<evidence type="ECO:0000256" key="2">
    <source>
        <dbReference type="ARBA" id="ARBA00007884"/>
    </source>
</evidence>
<protein>
    <recommendedName>
        <fullName evidence="6">NADH:ubiquinone oxidoreductase intermediate-associated protein 30 domain-containing protein</fullName>
    </recommendedName>
</protein>
<comment type="subcellular location">
    <subcellularLocation>
        <location evidence="1">Mitochondrion</location>
    </subcellularLocation>
</comment>
<dbReference type="AlphaFoldDB" id="A0A022VSZ1"/>
<feature type="compositionally biased region" description="Polar residues" evidence="5">
    <location>
        <begin position="179"/>
        <end position="195"/>
    </location>
</feature>
<accession>A0A022VSZ1</accession>
<comment type="similarity">
    <text evidence="2">Belongs to the CIA30 family.</text>
</comment>
<keyword evidence="3" id="KW-0496">Mitochondrion</keyword>
<keyword evidence="4" id="KW-0143">Chaperone</keyword>
<feature type="compositionally biased region" description="Basic and acidic residues" evidence="5">
    <location>
        <begin position="346"/>
        <end position="375"/>
    </location>
</feature>
<feature type="region of interest" description="Disordered" evidence="5">
    <location>
        <begin position="323"/>
        <end position="375"/>
    </location>
</feature>
<name>A0A022VSZ1_TRIRU</name>
<dbReference type="OrthoDB" id="42561at2759"/>
<evidence type="ECO:0000259" key="6">
    <source>
        <dbReference type="Pfam" id="PF08547"/>
    </source>
</evidence>
<evidence type="ECO:0000256" key="5">
    <source>
        <dbReference type="SAM" id="MobiDB-lite"/>
    </source>
</evidence>
<dbReference type="GO" id="GO:0005739">
    <property type="term" value="C:mitochondrion"/>
    <property type="evidence" value="ECO:0007669"/>
    <property type="project" value="UniProtKB-SubCell"/>
</dbReference>
<proteinExistence type="inferred from homology"/>
<dbReference type="PANTHER" id="PTHR13194:SF18">
    <property type="entry name" value="COMPLEX I INTERMEDIATE-ASSOCIATED PROTEIN 30, MITOCHONDRIAL"/>
    <property type="match status" value="1"/>
</dbReference>
<dbReference type="PANTHER" id="PTHR13194">
    <property type="entry name" value="COMPLEX I INTERMEDIATE-ASSOCIATED PROTEIN 30"/>
    <property type="match status" value="1"/>
</dbReference>
<feature type="domain" description="NADH:ubiquinone oxidoreductase intermediate-associated protein 30" evidence="6">
    <location>
        <begin position="233"/>
        <end position="296"/>
    </location>
</feature>
<feature type="domain" description="NADH:ubiquinone oxidoreductase intermediate-associated protein 30" evidence="6">
    <location>
        <begin position="47"/>
        <end position="170"/>
    </location>
</feature>
<dbReference type="GO" id="GO:0051082">
    <property type="term" value="F:unfolded protein binding"/>
    <property type="evidence" value="ECO:0007669"/>
    <property type="project" value="TreeGrafter"/>
</dbReference>
<dbReference type="Pfam" id="PF08547">
    <property type="entry name" value="CIA30"/>
    <property type="match status" value="2"/>
</dbReference>
<dbReference type="GO" id="GO:0006120">
    <property type="term" value="P:mitochondrial electron transport, NADH to ubiquinone"/>
    <property type="evidence" value="ECO:0007669"/>
    <property type="project" value="TreeGrafter"/>
</dbReference>
<evidence type="ECO:0000313" key="7">
    <source>
        <dbReference type="EMBL" id="EZF49387.1"/>
    </source>
</evidence>